<dbReference type="Proteomes" id="UP000515369">
    <property type="component" value="Chromosome"/>
</dbReference>
<accession>A0A7G5GUE9</accession>
<dbReference type="RefSeq" id="WP_182459797.1">
    <property type="nucleotide sequence ID" value="NZ_CP059732.1"/>
</dbReference>
<evidence type="ECO:0000256" key="1">
    <source>
        <dbReference type="ARBA" id="ARBA00010088"/>
    </source>
</evidence>
<proteinExistence type="inferred from homology"/>
<dbReference type="PANTHER" id="PTHR43798:SF33">
    <property type="entry name" value="HYDROLASE, PUTATIVE (AFU_ORTHOLOGUE AFUA_2G14860)-RELATED"/>
    <property type="match status" value="1"/>
</dbReference>
<dbReference type="GO" id="GO:0008233">
    <property type="term" value="F:peptidase activity"/>
    <property type="evidence" value="ECO:0007669"/>
    <property type="project" value="InterPro"/>
</dbReference>
<dbReference type="Pfam" id="PF00561">
    <property type="entry name" value="Abhydrolase_1"/>
    <property type="match status" value="1"/>
</dbReference>
<dbReference type="PANTHER" id="PTHR43798">
    <property type="entry name" value="MONOACYLGLYCEROL LIPASE"/>
    <property type="match status" value="1"/>
</dbReference>
<sequence>MILYSRLLGDLRKASLLAGLLLGLSSVQAQSLYSKAIGNPQGEPLLFIHGGPGSSSALFEATTARPLAARGFYVIWYDRRGEGRSVDSAARYSFRQTMDDLDGIYKKYRLNTCNLIAFSFGGIVATLYAQQHPDRVRALVLTSALLSLPETYQTILDRSRTIYQVNGDRTSLAALDNLGSLDRRSYAFRSACFKEASKNGFFTTSHPNGLAQVLYARSQKDTLLTRLPTDTTNRASRMFWEHEHYSTLSILPLVQQLRRKGIHLYGIYGKDDGLYSRAQLRQLRHLIGTQHLLYLDCAAHYLYIDQQRIFSRALTHWLCKAPRTTR</sequence>
<protein>
    <submittedName>
        <fullName evidence="4">Alpha/beta hydrolase</fullName>
    </submittedName>
</protein>
<dbReference type="InterPro" id="IPR000073">
    <property type="entry name" value="AB_hydrolase_1"/>
</dbReference>
<dbReference type="GO" id="GO:0016020">
    <property type="term" value="C:membrane"/>
    <property type="evidence" value="ECO:0007669"/>
    <property type="project" value="TreeGrafter"/>
</dbReference>
<comment type="similarity">
    <text evidence="1">Belongs to the peptidase S33 family.</text>
</comment>
<evidence type="ECO:0000313" key="5">
    <source>
        <dbReference type="Proteomes" id="UP000515369"/>
    </source>
</evidence>
<dbReference type="EMBL" id="CP059732">
    <property type="protein sequence ID" value="QMW02491.1"/>
    <property type="molecule type" value="Genomic_DNA"/>
</dbReference>
<organism evidence="4 5">
    <name type="scientific">Spirosoma foliorum</name>
    <dbReference type="NCBI Taxonomy" id="2710596"/>
    <lineage>
        <taxon>Bacteria</taxon>
        <taxon>Pseudomonadati</taxon>
        <taxon>Bacteroidota</taxon>
        <taxon>Cytophagia</taxon>
        <taxon>Cytophagales</taxon>
        <taxon>Cytophagaceae</taxon>
        <taxon>Spirosoma</taxon>
    </lineage>
</organism>
<dbReference type="InterPro" id="IPR002410">
    <property type="entry name" value="Peptidase_S33"/>
</dbReference>
<dbReference type="AlphaFoldDB" id="A0A7G5GUE9"/>
<dbReference type="PRINTS" id="PR00793">
    <property type="entry name" value="PROAMNOPTASE"/>
</dbReference>
<dbReference type="InterPro" id="IPR050266">
    <property type="entry name" value="AB_hydrolase_sf"/>
</dbReference>
<feature type="domain" description="AB hydrolase-1" evidence="3">
    <location>
        <begin position="44"/>
        <end position="305"/>
    </location>
</feature>
<keyword evidence="2 4" id="KW-0378">Hydrolase</keyword>
<evidence type="ECO:0000313" key="4">
    <source>
        <dbReference type="EMBL" id="QMW02491.1"/>
    </source>
</evidence>
<keyword evidence="5" id="KW-1185">Reference proteome</keyword>
<dbReference type="GO" id="GO:0006508">
    <property type="term" value="P:proteolysis"/>
    <property type="evidence" value="ECO:0007669"/>
    <property type="project" value="InterPro"/>
</dbReference>
<dbReference type="KEGG" id="sfol:H3H32_32055"/>
<evidence type="ECO:0000259" key="3">
    <source>
        <dbReference type="Pfam" id="PF00561"/>
    </source>
</evidence>
<dbReference type="Gene3D" id="3.40.50.1820">
    <property type="entry name" value="alpha/beta hydrolase"/>
    <property type="match status" value="1"/>
</dbReference>
<evidence type="ECO:0000256" key="2">
    <source>
        <dbReference type="ARBA" id="ARBA00022801"/>
    </source>
</evidence>
<name>A0A7G5GUE9_9BACT</name>
<reference evidence="4 5" key="1">
    <citation type="submission" date="2020-07" db="EMBL/GenBank/DDBJ databases">
        <title>Spirosoma foliorum sp. nov., isolated from the leaves on the Nejang mountain Korea, Republic of.</title>
        <authorList>
            <person name="Ho H."/>
            <person name="Lee Y.-J."/>
            <person name="Nurcahyanto D.-A."/>
            <person name="Kim S.-G."/>
        </authorList>
    </citation>
    <scope>NUCLEOTIDE SEQUENCE [LARGE SCALE GENOMIC DNA]</scope>
    <source>
        <strain evidence="4 5">PL0136</strain>
    </source>
</reference>
<dbReference type="SUPFAM" id="SSF53474">
    <property type="entry name" value="alpha/beta-Hydrolases"/>
    <property type="match status" value="1"/>
</dbReference>
<dbReference type="InterPro" id="IPR029058">
    <property type="entry name" value="AB_hydrolase_fold"/>
</dbReference>
<gene>
    <name evidence="4" type="ORF">H3H32_32055</name>
</gene>